<organism evidence="2 3">
    <name type="scientific">Butyricimonas faecihominis</name>
    <dbReference type="NCBI Taxonomy" id="1472416"/>
    <lineage>
        <taxon>Bacteria</taxon>
        <taxon>Pseudomonadati</taxon>
        <taxon>Bacteroidota</taxon>
        <taxon>Bacteroidia</taxon>
        <taxon>Bacteroidales</taxon>
        <taxon>Odoribacteraceae</taxon>
        <taxon>Butyricimonas</taxon>
    </lineage>
</organism>
<name>A0A7W6HUE8_9BACT</name>
<protein>
    <submittedName>
        <fullName evidence="2">Uncharacterized protein</fullName>
    </submittedName>
</protein>
<evidence type="ECO:0000256" key="1">
    <source>
        <dbReference type="SAM" id="Phobius"/>
    </source>
</evidence>
<keyword evidence="1" id="KW-0472">Membrane</keyword>
<keyword evidence="1" id="KW-1133">Transmembrane helix</keyword>
<sequence>MILLIIRMIIGVIIFAKIISFIYYDKKLRMKKIVYLFVVQFVRRVLSFDFFSGCMAGDWKGINILKMNVFL</sequence>
<evidence type="ECO:0000313" key="2">
    <source>
        <dbReference type="EMBL" id="MBB4025153.1"/>
    </source>
</evidence>
<proteinExistence type="predicted"/>
<feature type="transmembrane region" description="Helical" evidence="1">
    <location>
        <begin position="6"/>
        <end position="24"/>
    </location>
</feature>
<reference evidence="2 3" key="1">
    <citation type="submission" date="2020-08" db="EMBL/GenBank/DDBJ databases">
        <title>Genomic Encyclopedia of Type Strains, Phase IV (KMG-IV): sequencing the most valuable type-strain genomes for metagenomic binning, comparative biology and taxonomic classification.</title>
        <authorList>
            <person name="Goeker M."/>
        </authorList>
    </citation>
    <scope>NUCLEOTIDE SEQUENCE [LARGE SCALE GENOMIC DNA]</scope>
    <source>
        <strain evidence="2 3">DSM 105721</strain>
    </source>
</reference>
<dbReference type="Proteomes" id="UP000546007">
    <property type="component" value="Unassembled WGS sequence"/>
</dbReference>
<keyword evidence="1" id="KW-0812">Transmembrane</keyword>
<dbReference type="EMBL" id="JACIES010000002">
    <property type="protein sequence ID" value="MBB4025153.1"/>
    <property type="molecule type" value="Genomic_DNA"/>
</dbReference>
<comment type="caution">
    <text evidence="2">The sequence shown here is derived from an EMBL/GenBank/DDBJ whole genome shotgun (WGS) entry which is preliminary data.</text>
</comment>
<dbReference type="AlphaFoldDB" id="A0A7W6HUE8"/>
<evidence type="ECO:0000313" key="3">
    <source>
        <dbReference type="Proteomes" id="UP000546007"/>
    </source>
</evidence>
<keyword evidence="3" id="KW-1185">Reference proteome</keyword>
<gene>
    <name evidence="2" type="ORF">GGR14_000925</name>
</gene>
<accession>A0A7W6HUE8</accession>